<organism evidence="5 6">
    <name type="scientific">Ceriporiopsis subvermispora (strain B)</name>
    <name type="common">White-rot fungus</name>
    <name type="synonym">Gelatoporia subvermispora</name>
    <dbReference type="NCBI Taxonomy" id="914234"/>
    <lineage>
        <taxon>Eukaryota</taxon>
        <taxon>Fungi</taxon>
        <taxon>Dikarya</taxon>
        <taxon>Basidiomycota</taxon>
        <taxon>Agaricomycotina</taxon>
        <taxon>Agaricomycetes</taxon>
        <taxon>Polyporales</taxon>
        <taxon>Gelatoporiaceae</taxon>
        <taxon>Gelatoporia</taxon>
    </lineage>
</organism>
<dbReference type="AlphaFoldDB" id="M2PXZ4"/>
<dbReference type="Proteomes" id="UP000016930">
    <property type="component" value="Unassembled WGS sequence"/>
</dbReference>
<dbReference type="SUPFAM" id="SSF48230">
    <property type="entry name" value="Chondroitin AC/alginate lyase"/>
    <property type="match status" value="1"/>
</dbReference>
<proteinExistence type="predicted"/>
<keyword evidence="6" id="KW-1185">Reference proteome</keyword>
<dbReference type="GO" id="GO:0042597">
    <property type="term" value="C:periplasmic space"/>
    <property type="evidence" value="ECO:0007669"/>
    <property type="project" value="InterPro"/>
</dbReference>
<dbReference type="InterPro" id="IPR008929">
    <property type="entry name" value="Chondroitin_lyas"/>
</dbReference>
<protein>
    <recommendedName>
        <fullName evidence="4">Alginate lyase domain-containing protein</fullName>
    </recommendedName>
</protein>
<dbReference type="STRING" id="914234.M2PXZ4"/>
<feature type="compositionally biased region" description="Basic residues" evidence="3">
    <location>
        <begin position="1"/>
        <end position="25"/>
    </location>
</feature>
<reference evidence="5 6" key="1">
    <citation type="journal article" date="2012" name="Proc. Natl. Acad. Sci. U.S.A.">
        <title>Comparative genomics of Ceriporiopsis subvermispora and Phanerochaete chrysosporium provide insight into selective ligninolysis.</title>
        <authorList>
            <person name="Fernandez-Fueyo E."/>
            <person name="Ruiz-Duenas F.J."/>
            <person name="Ferreira P."/>
            <person name="Floudas D."/>
            <person name="Hibbett D.S."/>
            <person name="Canessa P."/>
            <person name="Larrondo L.F."/>
            <person name="James T.Y."/>
            <person name="Seelenfreund D."/>
            <person name="Lobos S."/>
            <person name="Polanco R."/>
            <person name="Tello M."/>
            <person name="Honda Y."/>
            <person name="Watanabe T."/>
            <person name="Watanabe T."/>
            <person name="Ryu J.S."/>
            <person name="Kubicek C.P."/>
            <person name="Schmoll M."/>
            <person name="Gaskell J."/>
            <person name="Hammel K.E."/>
            <person name="St John F.J."/>
            <person name="Vanden Wymelenberg A."/>
            <person name="Sabat G."/>
            <person name="Splinter BonDurant S."/>
            <person name="Syed K."/>
            <person name="Yadav J.S."/>
            <person name="Doddapaneni H."/>
            <person name="Subramanian V."/>
            <person name="Lavin J.L."/>
            <person name="Oguiza J.A."/>
            <person name="Perez G."/>
            <person name="Pisabarro A.G."/>
            <person name="Ramirez L."/>
            <person name="Santoyo F."/>
            <person name="Master E."/>
            <person name="Coutinho P.M."/>
            <person name="Henrissat B."/>
            <person name="Lombard V."/>
            <person name="Magnuson J.K."/>
            <person name="Kuees U."/>
            <person name="Hori C."/>
            <person name="Igarashi K."/>
            <person name="Samejima M."/>
            <person name="Held B.W."/>
            <person name="Barry K.W."/>
            <person name="LaButti K.M."/>
            <person name="Lapidus A."/>
            <person name="Lindquist E.A."/>
            <person name="Lucas S.M."/>
            <person name="Riley R."/>
            <person name="Salamov A.A."/>
            <person name="Hoffmeister D."/>
            <person name="Schwenk D."/>
            <person name="Hadar Y."/>
            <person name="Yarden O."/>
            <person name="de Vries R.P."/>
            <person name="Wiebenga A."/>
            <person name="Stenlid J."/>
            <person name="Eastwood D."/>
            <person name="Grigoriev I.V."/>
            <person name="Berka R.M."/>
            <person name="Blanchette R.A."/>
            <person name="Kersten P."/>
            <person name="Martinez A.T."/>
            <person name="Vicuna R."/>
            <person name="Cullen D."/>
        </authorList>
    </citation>
    <scope>NUCLEOTIDE SEQUENCE [LARGE SCALE GENOMIC DNA]</scope>
    <source>
        <strain evidence="5 6">B</strain>
    </source>
</reference>
<dbReference type="EMBL" id="KB445791">
    <property type="protein sequence ID" value="EMD41774.1"/>
    <property type="molecule type" value="Genomic_DNA"/>
</dbReference>
<dbReference type="GO" id="GO:0016829">
    <property type="term" value="F:lyase activity"/>
    <property type="evidence" value="ECO:0007669"/>
    <property type="project" value="UniProtKB-KW"/>
</dbReference>
<evidence type="ECO:0000256" key="2">
    <source>
        <dbReference type="ARBA" id="ARBA00023239"/>
    </source>
</evidence>
<evidence type="ECO:0000256" key="3">
    <source>
        <dbReference type="SAM" id="MobiDB-lite"/>
    </source>
</evidence>
<accession>M2PXZ4</accession>
<keyword evidence="2" id="KW-0456">Lyase</keyword>
<evidence type="ECO:0000313" key="6">
    <source>
        <dbReference type="Proteomes" id="UP000016930"/>
    </source>
</evidence>
<feature type="domain" description="Alginate lyase" evidence="4">
    <location>
        <begin position="101"/>
        <end position="370"/>
    </location>
</feature>
<sequence>MSRRSGFSSHRRLVRKRRASKLHKVRPSETDTISNQVERVRPRDVAELPVDVPVIPVIEVLPLPSSVPTPLPMQPPTLPIASSTTQSSVGTIAGTPAPAEAPAKTQKAQCTPSPTRSLAPSATWTTCPYEVHDGKVNPDVRTIPDSPAVVDMTQSTLYNAIAYALQKASVYSQNAATFIDTWFLSPNTAMRPNMNFGQQVRGPGADHQIGTFTGILDLRGLVKVVNAIQLLKVTQSVDWTSAREQAMKSWMNQYISWLQTSELGKETASKANNHVSFLVNQLTAAKMYTGDTAGATAALKDYFSNQFLDQIAASGEQPFEAVRTRPYHYRCFNLEAMITNAKLGDQLGLNFWNTKSKYGATIQTALDYTMGLDPKGEDVSDIFPHVAAVAAVYGDPKGKYATFLKNKAVNYKSQPYYFYDQTSALSTAPAANGKHSRALFESLLPVEFSSITALLTHSLDAVKEFPIPFTCPAVFDHEQQTELDDGIFVTCDQLKPFYELPIPPWVSDDTPTP</sequence>
<evidence type="ECO:0000313" key="5">
    <source>
        <dbReference type="EMBL" id="EMD41774.1"/>
    </source>
</evidence>
<dbReference type="Gene3D" id="1.50.10.100">
    <property type="entry name" value="Chondroitin AC/alginate lyase"/>
    <property type="match status" value="1"/>
</dbReference>
<evidence type="ECO:0000256" key="1">
    <source>
        <dbReference type="ARBA" id="ARBA00022729"/>
    </source>
</evidence>
<feature type="compositionally biased region" description="Polar residues" evidence="3">
    <location>
        <begin position="106"/>
        <end position="121"/>
    </location>
</feature>
<evidence type="ECO:0000259" key="4">
    <source>
        <dbReference type="Pfam" id="PF05426"/>
    </source>
</evidence>
<feature type="region of interest" description="Disordered" evidence="3">
    <location>
        <begin position="1"/>
        <end position="34"/>
    </location>
</feature>
<gene>
    <name evidence="5" type="ORF">CERSUDRAFT_102168</name>
</gene>
<keyword evidence="1" id="KW-0732">Signal</keyword>
<name>M2PXZ4_CERS8</name>
<dbReference type="OrthoDB" id="63533at2759"/>
<dbReference type="Pfam" id="PF05426">
    <property type="entry name" value="Alginate_lyase"/>
    <property type="match status" value="1"/>
</dbReference>
<dbReference type="HOGENOM" id="CLU_031144_1_1_1"/>
<feature type="region of interest" description="Disordered" evidence="3">
    <location>
        <begin position="97"/>
        <end position="121"/>
    </location>
</feature>
<dbReference type="InterPro" id="IPR008397">
    <property type="entry name" value="Alginate_lyase_dom"/>
</dbReference>